<dbReference type="InterPro" id="IPR000531">
    <property type="entry name" value="Beta-barrel_TonB"/>
</dbReference>
<keyword evidence="8 15" id="KW-0675">Receptor</keyword>
<accession>A0A239TD23</accession>
<dbReference type="InterPro" id="IPR039426">
    <property type="entry name" value="TonB-dep_rcpt-like"/>
</dbReference>
<dbReference type="GO" id="GO:0015344">
    <property type="term" value="F:siderophore uptake transmembrane transporter activity"/>
    <property type="evidence" value="ECO:0007669"/>
    <property type="project" value="TreeGrafter"/>
</dbReference>
<feature type="chain" id="PRO_5011253609" evidence="12">
    <location>
        <begin position="26"/>
        <end position="681"/>
    </location>
</feature>
<name>A0A239TD23_9FIRM</name>
<feature type="domain" description="TonB-dependent receptor-like beta-barrel" evidence="13">
    <location>
        <begin position="227"/>
        <end position="658"/>
    </location>
</feature>
<organism evidence="15 16">
    <name type="scientific">Megamonas hypermegale</name>
    <dbReference type="NCBI Taxonomy" id="158847"/>
    <lineage>
        <taxon>Bacteria</taxon>
        <taxon>Bacillati</taxon>
        <taxon>Bacillota</taxon>
        <taxon>Negativicutes</taxon>
        <taxon>Selenomonadales</taxon>
        <taxon>Selenomonadaceae</taxon>
        <taxon>Megamonas</taxon>
    </lineage>
</organism>
<sequence>MSIAKKKSALLTLSILLSLSAPTYAAESSTNADTVKTPDVVVTATRTQEEVKAVPQTVEVITQEDIEKLGATDVYSALRLASNVDLSKAGMTGHSTMIRGMSTNHTLILIDGKRQAGEDTSVTTNVYALDRLNLANIERIEIVRGPASVMYGSDAMGGVINIITKKSEKPSFTVGASTGTDSINNYYHFDFGKQGKFSSTFDARFTDIRKNVADGAENSNYYGPVQNFNFSGTYDLGDSKQLDLTLGYYNEHTKADYGDSILSGTMYSNKDKKEWYDFTRYDYSLGYSGKTDSGDYMIRTFYSRLDKENNLYNNRASFPGMMENILGKIYPKYDWDKSTYTMWGIEGKNTQQISDKHMLTYGGEYITNSVEGTRMGDGGDNIHSVTQTGNGINVNKNYSEKDIDTYAGYIQDEWMPNEKWLIIPAVRYDHHSSFGGEVTPKIGITYFVDDNSRIKANWGKGFKAPTISELYMNMHRAMGVATVDVYGNPDLQPEESNSWDIGYEFEFGKNNNSWGKVTYFNNDVTNLITAVEYQTPEEEAAGIYKSQYENIDKAKIDGVELELGHKFNDNWSIKATSNWLDAKNEKTGARLTQRAKNITTLQLNYDDNDPYGYSAVLWNQWVNDYLYSDENYTYNTLNLAVNKKFGEGCRVYAGVDNIFDKKVNAITVDGMVWRLGAEWTF</sequence>
<evidence type="ECO:0000256" key="5">
    <source>
        <dbReference type="ARBA" id="ARBA00022729"/>
    </source>
</evidence>
<evidence type="ECO:0000256" key="10">
    <source>
        <dbReference type="PROSITE-ProRule" id="PRU01360"/>
    </source>
</evidence>
<keyword evidence="9 10" id="KW-0998">Cell outer membrane</keyword>
<proteinExistence type="inferred from homology"/>
<evidence type="ECO:0000256" key="8">
    <source>
        <dbReference type="ARBA" id="ARBA00023170"/>
    </source>
</evidence>
<dbReference type="PROSITE" id="PS52016">
    <property type="entry name" value="TONB_DEPENDENT_REC_3"/>
    <property type="match status" value="1"/>
</dbReference>
<dbReference type="Gene3D" id="2.40.170.20">
    <property type="entry name" value="TonB-dependent receptor, beta-barrel domain"/>
    <property type="match status" value="1"/>
</dbReference>
<dbReference type="SUPFAM" id="SSF56935">
    <property type="entry name" value="Porins"/>
    <property type="match status" value="1"/>
</dbReference>
<evidence type="ECO:0000313" key="15">
    <source>
        <dbReference type="EMBL" id="SNU95595.1"/>
    </source>
</evidence>
<evidence type="ECO:0000259" key="13">
    <source>
        <dbReference type="Pfam" id="PF00593"/>
    </source>
</evidence>
<dbReference type="Pfam" id="PF07715">
    <property type="entry name" value="Plug"/>
    <property type="match status" value="1"/>
</dbReference>
<evidence type="ECO:0000256" key="3">
    <source>
        <dbReference type="ARBA" id="ARBA00022452"/>
    </source>
</evidence>
<dbReference type="GO" id="GO:0009279">
    <property type="term" value="C:cell outer membrane"/>
    <property type="evidence" value="ECO:0007669"/>
    <property type="project" value="UniProtKB-SubCell"/>
</dbReference>
<dbReference type="EMBL" id="LT906446">
    <property type="protein sequence ID" value="SNU95595.1"/>
    <property type="molecule type" value="Genomic_DNA"/>
</dbReference>
<dbReference type="GO" id="GO:0044718">
    <property type="term" value="P:siderophore transmembrane transport"/>
    <property type="evidence" value="ECO:0007669"/>
    <property type="project" value="TreeGrafter"/>
</dbReference>
<keyword evidence="3 10" id="KW-1134">Transmembrane beta strand</keyword>
<dbReference type="AlphaFoldDB" id="A0A239TD23"/>
<keyword evidence="7 10" id="KW-0472">Membrane</keyword>
<keyword evidence="6 11" id="KW-0798">TonB box</keyword>
<evidence type="ECO:0000256" key="12">
    <source>
        <dbReference type="SAM" id="SignalP"/>
    </source>
</evidence>
<dbReference type="PANTHER" id="PTHR30069:SF29">
    <property type="entry name" value="HEMOGLOBIN AND HEMOGLOBIN-HAPTOGLOBIN-BINDING PROTEIN 1-RELATED"/>
    <property type="match status" value="1"/>
</dbReference>
<evidence type="ECO:0000256" key="7">
    <source>
        <dbReference type="ARBA" id="ARBA00023136"/>
    </source>
</evidence>
<dbReference type="PANTHER" id="PTHR30069">
    <property type="entry name" value="TONB-DEPENDENT OUTER MEMBRANE RECEPTOR"/>
    <property type="match status" value="1"/>
</dbReference>
<protein>
    <submittedName>
        <fullName evidence="15">Colicin I receptor</fullName>
    </submittedName>
</protein>
<dbReference type="InterPro" id="IPR012910">
    <property type="entry name" value="Plug_dom"/>
</dbReference>
<feature type="signal peptide" evidence="12">
    <location>
        <begin position="1"/>
        <end position="25"/>
    </location>
</feature>
<comment type="subcellular location">
    <subcellularLocation>
        <location evidence="1 10">Cell outer membrane</location>
        <topology evidence="1 10">Multi-pass membrane protein</topology>
    </subcellularLocation>
</comment>
<evidence type="ECO:0000256" key="1">
    <source>
        <dbReference type="ARBA" id="ARBA00004571"/>
    </source>
</evidence>
<evidence type="ECO:0000256" key="2">
    <source>
        <dbReference type="ARBA" id="ARBA00022448"/>
    </source>
</evidence>
<dbReference type="RefSeq" id="WP_027889265.1">
    <property type="nucleotide sequence ID" value="NZ_LT906446.1"/>
</dbReference>
<evidence type="ECO:0000256" key="4">
    <source>
        <dbReference type="ARBA" id="ARBA00022692"/>
    </source>
</evidence>
<comment type="similarity">
    <text evidence="10 11">Belongs to the TonB-dependent receptor family.</text>
</comment>
<keyword evidence="5 12" id="KW-0732">Signal</keyword>
<feature type="domain" description="TonB-dependent receptor plug" evidence="14">
    <location>
        <begin position="51"/>
        <end position="159"/>
    </location>
</feature>
<keyword evidence="16" id="KW-1185">Reference proteome</keyword>
<evidence type="ECO:0000313" key="16">
    <source>
        <dbReference type="Proteomes" id="UP000215383"/>
    </source>
</evidence>
<dbReference type="InterPro" id="IPR037066">
    <property type="entry name" value="Plug_dom_sf"/>
</dbReference>
<gene>
    <name evidence="15" type="primary">cirA</name>
    <name evidence="15" type="ORF">SAMEA4364220_00442</name>
</gene>
<evidence type="ECO:0000259" key="14">
    <source>
        <dbReference type="Pfam" id="PF07715"/>
    </source>
</evidence>
<reference evidence="15 16" key="1">
    <citation type="submission" date="2017-06" db="EMBL/GenBank/DDBJ databases">
        <authorList>
            <consortium name="Pathogen Informatics"/>
        </authorList>
    </citation>
    <scope>NUCLEOTIDE SEQUENCE [LARGE SCALE GENOMIC DNA]</scope>
    <source>
        <strain evidence="15 16">NCTC10570</strain>
    </source>
</reference>
<evidence type="ECO:0000256" key="9">
    <source>
        <dbReference type="ARBA" id="ARBA00023237"/>
    </source>
</evidence>
<evidence type="ECO:0000256" key="11">
    <source>
        <dbReference type="RuleBase" id="RU003357"/>
    </source>
</evidence>
<dbReference type="Pfam" id="PF00593">
    <property type="entry name" value="TonB_dep_Rec_b-barrel"/>
    <property type="match status" value="1"/>
</dbReference>
<dbReference type="eggNOG" id="COG4771">
    <property type="taxonomic scope" value="Bacteria"/>
</dbReference>
<keyword evidence="2 10" id="KW-0813">Transport</keyword>
<dbReference type="GeneID" id="78506475"/>
<dbReference type="CDD" id="cd01347">
    <property type="entry name" value="ligand_gated_channel"/>
    <property type="match status" value="1"/>
</dbReference>
<dbReference type="InterPro" id="IPR036942">
    <property type="entry name" value="Beta-barrel_TonB_sf"/>
</dbReference>
<keyword evidence="4 10" id="KW-0812">Transmembrane</keyword>
<dbReference type="Gene3D" id="2.170.130.10">
    <property type="entry name" value="TonB-dependent receptor, plug domain"/>
    <property type="match status" value="1"/>
</dbReference>
<dbReference type="Proteomes" id="UP000215383">
    <property type="component" value="Chromosome 1"/>
</dbReference>
<evidence type="ECO:0000256" key="6">
    <source>
        <dbReference type="ARBA" id="ARBA00023077"/>
    </source>
</evidence>